<evidence type="ECO:0000313" key="2">
    <source>
        <dbReference type="EMBL" id="CAF3556935.1"/>
    </source>
</evidence>
<dbReference type="Proteomes" id="UP000663823">
    <property type="component" value="Unassembled WGS sequence"/>
</dbReference>
<dbReference type="EMBL" id="CAJOBD010000296">
    <property type="protein sequence ID" value="CAF3638268.1"/>
    <property type="molecule type" value="Genomic_DNA"/>
</dbReference>
<reference evidence="4" key="1">
    <citation type="submission" date="2021-02" db="EMBL/GenBank/DDBJ databases">
        <authorList>
            <person name="Nowell W R."/>
        </authorList>
    </citation>
    <scope>NUCLEOTIDE SEQUENCE</scope>
</reference>
<accession>A0A818QN63</accession>
<evidence type="ECO:0000256" key="1">
    <source>
        <dbReference type="SAM" id="MobiDB-lite"/>
    </source>
</evidence>
<protein>
    <submittedName>
        <fullName evidence="4">Uncharacterized protein</fullName>
    </submittedName>
</protein>
<dbReference type="EMBL" id="CAJOBE010000436">
    <property type="protein sequence ID" value="CAF3641296.1"/>
    <property type="molecule type" value="Genomic_DNA"/>
</dbReference>
<gene>
    <name evidence="4" type="ORF">FNK824_LOCUS5461</name>
    <name evidence="3" type="ORF">JBS370_LOCUS5659</name>
    <name evidence="2" type="ORF">OTI717_LOCUS4600</name>
</gene>
<evidence type="ECO:0000313" key="5">
    <source>
        <dbReference type="Proteomes" id="UP000663874"/>
    </source>
</evidence>
<feature type="region of interest" description="Disordered" evidence="1">
    <location>
        <begin position="20"/>
        <end position="44"/>
    </location>
</feature>
<proteinExistence type="predicted"/>
<evidence type="ECO:0000313" key="4">
    <source>
        <dbReference type="EMBL" id="CAF3641296.1"/>
    </source>
</evidence>
<dbReference type="Proteomes" id="UP000663836">
    <property type="component" value="Unassembled WGS sequence"/>
</dbReference>
<dbReference type="AlphaFoldDB" id="A0A818QN63"/>
<sequence length="89" mass="9910">MFAVPEVDDNIEISIPIETTKSITQPEATIESSISPPSPPSASLVEQIKKNPIKMPIPPATVSSKQHHSRRSLFHRNTIHICDQIVDRM</sequence>
<name>A0A818QN63_9BILA</name>
<feature type="compositionally biased region" description="Low complexity" evidence="1">
    <location>
        <begin position="26"/>
        <end position="35"/>
    </location>
</feature>
<dbReference type="EMBL" id="CAJOAX010000280">
    <property type="protein sequence ID" value="CAF3556935.1"/>
    <property type="molecule type" value="Genomic_DNA"/>
</dbReference>
<comment type="caution">
    <text evidence="4">The sequence shown here is derived from an EMBL/GenBank/DDBJ whole genome shotgun (WGS) entry which is preliminary data.</text>
</comment>
<evidence type="ECO:0000313" key="3">
    <source>
        <dbReference type="EMBL" id="CAF3638268.1"/>
    </source>
</evidence>
<dbReference type="Proteomes" id="UP000663874">
    <property type="component" value="Unassembled WGS sequence"/>
</dbReference>
<organism evidence="4 5">
    <name type="scientific">Rotaria sordida</name>
    <dbReference type="NCBI Taxonomy" id="392033"/>
    <lineage>
        <taxon>Eukaryota</taxon>
        <taxon>Metazoa</taxon>
        <taxon>Spiralia</taxon>
        <taxon>Gnathifera</taxon>
        <taxon>Rotifera</taxon>
        <taxon>Eurotatoria</taxon>
        <taxon>Bdelloidea</taxon>
        <taxon>Philodinida</taxon>
        <taxon>Philodinidae</taxon>
        <taxon>Rotaria</taxon>
    </lineage>
</organism>